<gene>
    <name evidence="3" type="ORF">BEWA_037780</name>
</gene>
<dbReference type="RefSeq" id="XP_004833193.1">
    <property type="nucleotide sequence ID" value="XM_004833136.1"/>
</dbReference>
<comment type="caution">
    <text evidence="3">The sequence shown here is derived from an EMBL/GenBank/DDBJ whole genome shotgun (WGS) entry which is preliminary data.</text>
</comment>
<feature type="domain" description="CPW-WPC" evidence="2">
    <location>
        <begin position="87"/>
        <end position="144"/>
    </location>
</feature>
<sequence>MIFSVLICFCCTFGQGIDRGTDSDCIQDFTFKCPEGWNLSLDDNDVCIAPISYRGPCSSKIIATNNTKDKQTLQSICNLKWPSQEVCERNLDVCPKFWYSSEKYCLPTPSYNGPCHKPININDIESSEKTLWSNRCNIIWPCKNSCNKNYKSKCPKDWNPLS</sequence>
<dbReference type="Pfam" id="PF09717">
    <property type="entry name" value="CPW_WPC"/>
    <property type="match status" value="2"/>
</dbReference>
<dbReference type="NCBIfam" id="TIGR01492">
    <property type="entry name" value="CPW_WPC"/>
    <property type="match status" value="2"/>
</dbReference>
<dbReference type="VEuPathDB" id="PiroplasmaDB:BEWA_037780"/>
<accession>L1LEH3</accession>
<keyword evidence="1" id="KW-0732">Signal</keyword>
<dbReference type="GeneID" id="15806664"/>
<dbReference type="AlphaFoldDB" id="L1LEH3"/>
<dbReference type="SMART" id="SM01099">
    <property type="entry name" value="CPW_WPC"/>
    <property type="match status" value="2"/>
</dbReference>
<dbReference type="KEGG" id="beq:BEWA_037780"/>
<feature type="chain" id="PRO_5003952569" evidence="1">
    <location>
        <begin position="17"/>
        <end position="162"/>
    </location>
</feature>
<organism evidence="3 4">
    <name type="scientific">Theileria equi strain WA</name>
    <dbReference type="NCBI Taxonomy" id="1537102"/>
    <lineage>
        <taxon>Eukaryota</taxon>
        <taxon>Sar</taxon>
        <taxon>Alveolata</taxon>
        <taxon>Apicomplexa</taxon>
        <taxon>Aconoidasida</taxon>
        <taxon>Piroplasmida</taxon>
        <taxon>Theileriidae</taxon>
        <taxon>Theileria</taxon>
    </lineage>
</organism>
<evidence type="ECO:0000313" key="4">
    <source>
        <dbReference type="Proteomes" id="UP000031512"/>
    </source>
</evidence>
<keyword evidence="4" id="KW-1185">Reference proteome</keyword>
<dbReference type="InterPro" id="IPR006387">
    <property type="entry name" value="CPW_WPC_dom"/>
</dbReference>
<reference evidence="3 4" key="1">
    <citation type="journal article" date="2012" name="BMC Genomics">
        <title>Comparative genomic analysis and phylogenetic position of Theileria equi.</title>
        <authorList>
            <person name="Kappmeyer L.S."/>
            <person name="Thiagarajan M."/>
            <person name="Herndon D.R."/>
            <person name="Ramsay J.D."/>
            <person name="Caler E."/>
            <person name="Djikeng A."/>
            <person name="Gillespie J.J."/>
            <person name="Lau A.O."/>
            <person name="Roalson E.H."/>
            <person name="Silva J.C."/>
            <person name="Silva M.G."/>
            <person name="Suarez C.E."/>
            <person name="Ueti M.W."/>
            <person name="Nene V.M."/>
            <person name="Mealey R.H."/>
            <person name="Knowles D.P."/>
            <person name="Brayton K.A."/>
        </authorList>
    </citation>
    <scope>NUCLEOTIDE SEQUENCE [LARGE SCALE GENOMIC DNA]</scope>
    <source>
        <strain evidence="3 4">WA</strain>
    </source>
</reference>
<dbReference type="Proteomes" id="UP000031512">
    <property type="component" value="Unassembled WGS sequence"/>
</dbReference>
<feature type="domain" description="CPW-WPC" evidence="2">
    <location>
        <begin position="25"/>
        <end position="85"/>
    </location>
</feature>
<evidence type="ECO:0000259" key="2">
    <source>
        <dbReference type="SMART" id="SM01099"/>
    </source>
</evidence>
<evidence type="ECO:0000313" key="3">
    <source>
        <dbReference type="EMBL" id="EKX73741.1"/>
    </source>
</evidence>
<proteinExistence type="predicted"/>
<dbReference type="OrthoDB" id="361166at2759"/>
<name>L1LEH3_THEEQ</name>
<evidence type="ECO:0000256" key="1">
    <source>
        <dbReference type="SAM" id="SignalP"/>
    </source>
</evidence>
<dbReference type="EMBL" id="ACOU01000002">
    <property type="protein sequence ID" value="EKX73741.1"/>
    <property type="molecule type" value="Genomic_DNA"/>
</dbReference>
<feature type="signal peptide" evidence="1">
    <location>
        <begin position="1"/>
        <end position="16"/>
    </location>
</feature>
<dbReference type="eggNOG" id="ENOG502QXKX">
    <property type="taxonomic scope" value="Eukaryota"/>
</dbReference>
<protein>
    <submittedName>
        <fullName evidence="3">Signal peptide containing protein</fullName>
    </submittedName>
</protein>